<dbReference type="EMBL" id="LR796461">
    <property type="protein sequence ID" value="CAB4146117.1"/>
    <property type="molecule type" value="Genomic_DNA"/>
</dbReference>
<dbReference type="EMBL" id="LR797492">
    <property type="protein sequence ID" value="CAB4219829.1"/>
    <property type="molecule type" value="Genomic_DNA"/>
</dbReference>
<accession>A0A6J5SX35</accession>
<evidence type="ECO:0000313" key="6">
    <source>
        <dbReference type="EMBL" id="CAB4179422.1"/>
    </source>
</evidence>
<evidence type="ECO:0000313" key="4">
    <source>
        <dbReference type="EMBL" id="CAB4161603.1"/>
    </source>
</evidence>
<evidence type="ECO:0000313" key="7">
    <source>
        <dbReference type="EMBL" id="CAB4188549.1"/>
    </source>
</evidence>
<dbReference type="EMBL" id="LR796709">
    <property type="protein sequence ID" value="CAB4161603.1"/>
    <property type="molecule type" value="Genomic_DNA"/>
</dbReference>
<reference evidence="10" key="1">
    <citation type="submission" date="2020-05" db="EMBL/GenBank/DDBJ databases">
        <authorList>
            <person name="Chiriac C."/>
            <person name="Salcher M."/>
            <person name="Ghai R."/>
            <person name="Kavagutti S V."/>
        </authorList>
    </citation>
    <scope>NUCLEOTIDE SEQUENCE</scope>
</reference>
<evidence type="ECO:0000313" key="10">
    <source>
        <dbReference type="EMBL" id="CAB4219829.1"/>
    </source>
</evidence>
<evidence type="ECO:0000313" key="1">
    <source>
        <dbReference type="EMBL" id="CAB4135754.1"/>
    </source>
</evidence>
<dbReference type="EMBL" id="LR797434">
    <property type="protein sequence ID" value="CAB4216274.1"/>
    <property type="molecule type" value="Genomic_DNA"/>
</dbReference>
<gene>
    <name evidence="6" type="ORF">UFOVP1031_97</name>
    <name evidence="7" type="ORF">UFOVP1172_38</name>
    <name evidence="8" type="ORF">UFOVP1240_100</name>
    <name evidence="9" type="ORF">UFOVP1486_157</name>
    <name evidence="11" type="ORF">UFOVP1578_12</name>
    <name evidence="10" type="ORF">UFOVP1630_4</name>
    <name evidence="1" type="ORF">UFOVP288_117</name>
    <name evidence="2" type="ORF">UFOVP483_79</name>
    <name evidence="3" type="ORF">UFOVP573_155</name>
    <name evidence="4" type="ORF">UFOVP769_117</name>
    <name evidence="5" type="ORF">UFOVP962_85</name>
</gene>
<protein>
    <submittedName>
        <fullName evidence="10">Uncharacterized protein</fullName>
    </submittedName>
</protein>
<evidence type="ECO:0000313" key="11">
    <source>
        <dbReference type="EMBL" id="CAB5230472.1"/>
    </source>
</evidence>
<dbReference type="EMBL" id="LR797180">
    <property type="protein sequence ID" value="CAB4192024.1"/>
    <property type="molecule type" value="Genomic_DNA"/>
</dbReference>
<name>A0A6J5SX35_9CAUD</name>
<evidence type="ECO:0000313" key="2">
    <source>
        <dbReference type="EMBL" id="CAB4146117.1"/>
    </source>
</evidence>
<dbReference type="EMBL" id="LR798423">
    <property type="protein sequence ID" value="CAB5230472.1"/>
    <property type="molecule type" value="Genomic_DNA"/>
</dbReference>
<dbReference type="EMBL" id="LR796980">
    <property type="protein sequence ID" value="CAB4179422.1"/>
    <property type="molecule type" value="Genomic_DNA"/>
</dbReference>
<organism evidence="10">
    <name type="scientific">uncultured Caudovirales phage</name>
    <dbReference type="NCBI Taxonomy" id="2100421"/>
    <lineage>
        <taxon>Viruses</taxon>
        <taxon>Duplodnaviria</taxon>
        <taxon>Heunggongvirae</taxon>
        <taxon>Uroviricota</taxon>
        <taxon>Caudoviricetes</taxon>
        <taxon>Peduoviridae</taxon>
        <taxon>Maltschvirus</taxon>
        <taxon>Maltschvirus maltsch</taxon>
    </lineage>
</organism>
<dbReference type="EMBL" id="LR796305">
    <property type="protein sequence ID" value="CAB4135754.1"/>
    <property type="molecule type" value="Genomic_DNA"/>
</dbReference>
<evidence type="ECO:0000313" key="3">
    <source>
        <dbReference type="EMBL" id="CAB4151106.1"/>
    </source>
</evidence>
<sequence length="66" mass="7498">MNTEIRPNIRMKGMPVAIERVDNILIIWVASPTGDSSDSHLFRMPCTNEAQAEIIMQTWLQVWGLA</sequence>
<evidence type="ECO:0000313" key="8">
    <source>
        <dbReference type="EMBL" id="CAB4192024.1"/>
    </source>
</evidence>
<dbReference type="EMBL" id="LR796548">
    <property type="protein sequence ID" value="CAB4151106.1"/>
    <property type="molecule type" value="Genomic_DNA"/>
</dbReference>
<proteinExistence type="predicted"/>
<dbReference type="EMBL" id="LR797130">
    <property type="protein sequence ID" value="CAB4188549.1"/>
    <property type="molecule type" value="Genomic_DNA"/>
</dbReference>
<dbReference type="EMBL" id="LR796917">
    <property type="protein sequence ID" value="CAB4174800.1"/>
    <property type="molecule type" value="Genomic_DNA"/>
</dbReference>
<evidence type="ECO:0000313" key="5">
    <source>
        <dbReference type="EMBL" id="CAB4174800.1"/>
    </source>
</evidence>
<evidence type="ECO:0000313" key="9">
    <source>
        <dbReference type="EMBL" id="CAB4216274.1"/>
    </source>
</evidence>